<protein>
    <submittedName>
        <fullName evidence="2">Peptidoglycan binding domain-containing protein</fullName>
    </submittedName>
</protein>
<evidence type="ECO:0000313" key="2">
    <source>
        <dbReference type="EMBL" id="CAA6827925.1"/>
    </source>
</evidence>
<dbReference type="InterPro" id="IPR036366">
    <property type="entry name" value="PGBDSf"/>
</dbReference>
<feature type="domain" description="Peptidoglycan binding-like" evidence="1">
    <location>
        <begin position="125"/>
        <end position="181"/>
    </location>
</feature>
<organism evidence="2">
    <name type="scientific">uncultured Thiotrichaceae bacterium</name>
    <dbReference type="NCBI Taxonomy" id="298394"/>
    <lineage>
        <taxon>Bacteria</taxon>
        <taxon>Pseudomonadati</taxon>
        <taxon>Pseudomonadota</taxon>
        <taxon>Gammaproteobacteria</taxon>
        <taxon>Thiotrichales</taxon>
        <taxon>Thiotrichaceae</taxon>
        <taxon>environmental samples</taxon>
    </lineage>
</organism>
<dbReference type="AlphaFoldDB" id="A0A6S6TZS4"/>
<evidence type="ECO:0000259" key="1">
    <source>
        <dbReference type="Pfam" id="PF01471"/>
    </source>
</evidence>
<dbReference type="InterPro" id="IPR036365">
    <property type="entry name" value="PGBD-like_sf"/>
</dbReference>
<proteinExistence type="predicted"/>
<gene>
    <name evidence="2" type="ORF">HELGO_WM19992</name>
</gene>
<accession>A0A6S6TZS4</accession>
<sequence>MTTMTRTAFLQEMSNKNINIAIAARDPRLSELDMRGLDQNNTGFISGRVEMNLLFTALDDFDVNGTRTSIDIGQPANPTKVGKIVIALRELATTNTTNPSGQLKDNALFSAFPDGLRGELKHGDRGQKVVAIQYTLGRLGHLHDLCDGKFGGLTEQAIKSFQSSRSLSATGTITPALLSTLDSTVTTLDLRTPAQKAADPLIYLSGFRRLRLPEIRIRSTSETFSWNAPEIQRAYGEFVGHYWEVMKSNRIEGDCKNIALFLMDQFRKQIKEDRFIDLPHPVLGNNEGSRKWIIATEDKTRGLFSRADRLRNNNGIRVRRPGYNAMLNIQKLDPQHSMLYGVNVHYPQLSAHQVAHSTTRLFNWNPALSNHGDPSKPEVPVDKLQPGNMIFIDHSGDQRYDHTVTVIKVERDSGNHTRKLVLAVGSYDDARDNSAATSVEGVGLSIVNTYSEEVTVTLDTNGRITQSDVTYSSEPDYLVNSRYSARTTLMEQRSGGTLFVARWG</sequence>
<dbReference type="SUPFAM" id="SSF47090">
    <property type="entry name" value="PGBD-like"/>
    <property type="match status" value="1"/>
</dbReference>
<reference evidence="2" key="1">
    <citation type="submission" date="2020-01" db="EMBL/GenBank/DDBJ databases">
        <authorList>
            <person name="Meier V. D."/>
            <person name="Meier V D."/>
        </authorList>
    </citation>
    <scope>NUCLEOTIDE SEQUENCE</scope>
    <source>
        <strain evidence="2">HLG_WM_MAG_09</strain>
    </source>
</reference>
<dbReference type="EMBL" id="CACVAT010000453">
    <property type="protein sequence ID" value="CAA6827925.1"/>
    <property type="molecule type" value="Genomic_DNA"/>
</dbReference>
<dbReference type="Pfam" id="PF01471">
    <property type="entry name" value="PG_binding_1"/>
    <property type="match status" value="1"/>
</dbReference>
<dbReference type="InterPro" id="IPR002477">
    <property type="entry name" value="Peptidoglycan-bd-like"/>
</dbReference>
<dbReference type="Gene3D" id="1.10.101.10">
    <property type="entry name" value="PGBD-like superfamily/PGBD"/>
    <property type="match status" value="1"/>
</dbReference>
<name>A0A6S6TZS4_9GAMM</name>